<organism evidence="3 4">
    <name type="scientific">Marinobacter persicus</name>
    <dbReference type="NCBI Taxonomy" id="930118"/>
    <lineage>
        <taxon>Bacteria</taxon>
        <taxon>Pseudomonadati</taxon>
        <taxon>Pseudomonadota</taxon>
        <taxon>Gammaproteobacteria</taxon>
        <taxon>Pseudomonadales</taxon>
        <taxon>Marinobacteraceae</taxon>
        <taxon>Marinobacter</taxon>
    </lineage>
</organism>
<feature type="transmembrane region" description="Helical" evidence="1">
    <location>
        <begin position="190"/>
        <end position="218"/>
    </location>
</feature>
<feature type="transmembrane region" description="Helical" evidence="1">
    <location>
        <begin position="14"/>
        <end position="47"/>
    </location>
</feature>
<evidence type="ECO:0000313" key="4">
    <source>
        <dbReference type="Proteomes" id="UP000239446"/>
    </source>
</evidence>
<name>A0A2S6G6E7_9GAMM</name>
<dbReference type="OrthoDB" id="1086376at2"/>
<dbReference type="AlphaFoldDB" id="A0A2S6G6E7"/>
<feature type="transmembrane region" description="Helical" evidence="1">
    <location>
        <begin position="82"/>
        <end position="101"/>
    </location>
</feature>
<feature type="transmembrane region" description="Helical" evidence="1">
    <location>
        <begin position="346"/>
        <end position="367"/>
    </location>
</feature>
<dbReference type="Proteomes" id="UP000239648">
    <property type="component" value="Unassembled WGS sequence"/>
</dbReference>
<keyword evidence="1" id="KW-0812">Transmembrane</keyword>
<evidence type="ECO:0000313" key="5">
    <source>
        <dbReference type="Proteomes" id="UP000239648"/>
    </source>
</evidence>
<dbReference type="Proteomes" id="UP000239446">
    <property type="component" value="Unassembled WGS sequence"/>
</dbReference>
<feature type="transmembrane region" description="Helical" evidence="1">
    <location>
        <begin position="113"/>
        <end position="134"/>
    </location>
</feature>
<feature type="transmembrane region" description="Helical" evidence="1">
    <location>
        <begin position="320"/>
        <end position="340"/>
    </location>
</feature>
<evidence type="ECO:0008006" key="6">
    <source>
        <dbReference type="Google" id="ProtNLM"/>
    </source>
</evidence>
<keyword evidence="1" id="KW-1133">Transmembrane helix</keyword>
<gene>
    <name evidence="3" type="ORF">B0H24_101257</name>
    <name evidence="2" type="ORF">BY455_11357</name>
</gene>
<dbReference type="EMBL" id="PTIT01000013">
    <property type="protein sequence ID" value="PPK51360.1"/>
    <property type="molecule type" value="Genomic_DNA"/>
</dbReference>
<evidence type="ECO:0000256" key="1">
    <source>
        <dbReference type="SAM" id="Phobius"/>
    </source>
</evidence>
<dbReference type="RefSeq" id="WP_146082694.1">
    <property type="nucleotide sequence ID" value="NZ_PTIT01000013.1"/>
</dbReference>
<accession>A0A2S6G6E7</accession>
<evidence type="ECO:0000313" key="3">
    <source>
        <dbReference type="EMBL" id="PPK54613.1"/>
    </source>
</evidence>
<feature type="transmembrane region" description="Helical" evidence="1">
    <location>
        <begin position="230"/>
        <end position="248"/>
    </location>
</feature>
<comment type="caution">
    <text evidence="3">The sequence shown here is derived from an EMBL/GenBank/DDBJ whole genome shotgun (WGS) entry which is preliminary data.</text>
</comment>
<dbReference type="EMBL" id="PTIU01000012">
    <property type="protein sequence ID" value="PPK54613.1"/>
    <property type="molecule type" value="Genomic_DNA"/>
</dbReference>
<protein>
    <recommendedName>
        <fullName evidence="6">O-antigen ligase-like membrane protein</fullName>
    </recommendedName>
</protein>
<keyword evidence="5" id="KW-1185">Reference proteome</keyword>
<proteinExistence type="predicted"/>
<feature type="transmembrane region" description="Helical" evidence="1">
    <location>
        <begin position="59"/>
        <end position="76"/>
    </location>
</feature>
<sequence>MHSYGVSTARLSRFLVWLLLFSLVVDIGGGFGLKYLVLSIFLFFAIVKLIEERFNRSHFFEASVCVFFSAAALLSVMRGNDISSAFSEVSFVAFVSLLVVGNRVGADFLESNFLRVSLFAAIIVITTFSVIFIFPEVGVAATSFSAENRLGYIGVKAIGGGVPNVYFRWSIWLLLGFSLSLFSKKYSLSMVIFAAAVMTLSIAVIGGAVLIILAYAVIGGGSKYVKVLRIFSIPVLIFLGSLLAIYLFPNMSAEVLSKFSESSSSSSIKMGHIESILSLLANEPSYLIYGQGPGSSFYSTGAGSLVNDVEVSHFNLLRQFGVFGFALYFFYFFYVIAGLLRLGQQGYAWAVGLTVMFIVAGTNPLLLSPIFFVPLMLGRVYCLELIEAKNYERAKSRGSDVDVQWMSIPR</sequence>
<keyword evidence="1" id="KW-0472">Membrane</keyword>
<reference evidence="2 5" key="1">
    <citation type="submission" date="2018-02" db="EMBL/GenBank/DDBJ databases">
        <title>Deep subsurface shale carbon reservoir microbial communities from Ohio and West Virginia, USA.</title>
        <authorList>
            <person name="Wrighton K."/>
        </authorList>
    </citation>
    <scope>NUCLEOTIDE SEQUENCE [LARGE SCALE GENOMIC DNA]</scope>
    <source>
        <strain evidence="2 5">UTICA-S1B6</strain>
    </source>
</reference>
<reference evidence="3 4" key="2">
    <citation type="submission" date="2018-02" db="EMBL/GenBank/DDBJ databases">
        <title>Subsurface microbial communities from deep shales in Ohio and West Virginia, USA.</title>
        <authorList>
            <person name="Wrighton K."/>
        </authorList>
    </citation>
    <scope>NUCLEOTIDE SEQUENCE [LARGE SCALE GENOMIC DNA]</scope>
    <source>
        <strain evidence="3 4">UTICA-S1B9</strain>
    </source>
</reference>
<evidence type="ECO:0000313" key="2">
    <source>
        <dbReference type="EMBL" id="PPK51360.1"/>
    </source>
</evidence>